<proteinExistence type="predicted"/>
<evidence type="ECO:0000313" key="3">
    <source>
        <dbReference type="EMBL" id="MFF5199241.1"/>
    </source>
</evidence>
<evidence type="ECO:0000256" key="1">
    <source>
        <dbReference type="SAM" id="MobiDB-lite"/>
    </source>
</evidence>
<comment type="caution">
    <text evidence="3">The sequence shown here is derived from an EMBL/GenBank/DDBJ whole genome shotgun (WGS) entry which is preliminary data.</text>
</comment>
<dbReference type="Proteomes" id="UP001602287">
    <property type="component" value="Unassembled WGS sequence"/>
</dbReference>
<feature type="compositionally biased region" description="Basic and acidic residues" evidence="1">
    <location>
        <begin position="24"/>
        <end position="33"/>
    </location>
</feature>
<reference evidence="3 4" key="1">
    <citation type="submission" date="2024-10" db="EMBL/GenBank/DDBJ databases">
        <title>The Natural Products Discovery Center: Release of the First 8490 Sequenced Strains for Exploring Actinobacteria Biosynthetic Diversity.</title>
        <authorList>
            <person name="Kalkreuter E."/>
            <person name="Kautsar S.A."/>
            <person name="Yang D."/>
            <person name="Bader C.D."/>
            <person name="Teijaro C.N."/>
            <person name="Fluegel L."/>
            <person name="Davis C.M."/>
            <person name="Simpson J.R."/>
            <person name="Lauterbach L."/>
            <person name="Steele A.D."/>
            <person name="Gui C."/>
            <person name="Meng S."/>
            <person name="Li G."/>
            <person name="Viehrig K."/>
            <person name="Ye F."/>
            <person name="Su P."/>
            <person name="Kiefer A.F."/>
            <person name="Nichols A."/>
            <person name="Cepeda A.J."/>
            <person name="Yan W."/>
            <person name="Fan B."/>
            <person name="Jiang Y."/>
            <person name="Adhikari A."/>
            <person name="Zheng C.-J."/>
            <person name="Schuster L."/>
            <person name="Cowan T.M."/>
            <person name="Smanski M.J."/>
            <person name="Chevrette M.G."/>
            <person name="De Carvalho L.P.S."/>
            <person name="Shen B."/>
        </authorList>
    </citation>
    <scope>NUCLEOTIDE SEQUENCE [LARGE SCALE GENOMIC DNA]</scope>
    <source>
        <strain evidence="3 4">NPDC000140</strain>
    </source>
</reference>
<dbReference type="GeneID" id="95371694"/>
<accession>A0ABW6VPT7</accession>
<feature type="compositionally biased region" description="Low complexity" evidence="1">
    <location>
        <begin position="34"/>
        <end position="44"/>
    </location>
</feature>
<evidence type="ECO:0000256" key="2">
    <source>
        <dbReference type="SAM" id="SignalP"/>
    </source>
</evidence>
<keyword evidence="4" id="KW-1185">Reference proteome</keyword>
<feature type="region of interest" description="Disordered" evidence="1">
    <location>
        <begin position="24"/>
        <end position="44"/>
    </location>
</feature>
<protein>
    <recommendedName>
        <fullName evidence="5">Lipoprotein LprG</fullName>
    </recommendedName>
</protein>
<feature type="signal peptide" evidence="2">
    <location>
        <begin position="1"/>
        <end position="25"/>
    </location>
</feature>
<dbReference type="EMBL" id="JBIAZM010000002">
    <property type="protein sequence ID" value="MFF5199241.1"/>
    <property type="molecule type" value="Genomic_DNA"/>
</dbReference>
<gene>
    <name evidence="3" type="ORF">ACFY3B_06490</name>
</gene>
<dbReference type="PROSITE" id="PS51257">
    <property type="entry name" value="PROKAR_LIPOPROTEIN"/>
    <property type="match status" value="1"/>
</dbReference>
<keyword evidence="2" id="KW-0732">Signal</keyword>
<evidence type="ECO:0000313" key="4">
    <source>
        <dbReference type="Proteomes" id="UP001602287"/>
    </source>
</evidence>
<dbReference type="RefSeq" id="WP_357639072.1">
    <property type="nucleotide sequence ID" value="NZ_JBEZFX010000010.1"/>
</dbReference>
<sequence>MTRRATLAGISVGLLLLGCSVGTRAERDPEPRTAPESTASASASADAAATAEAVGLLRAGTAFVNQTSFRSDVDIASQITSLSHTDNVNKRVNATITAPGGTIEIRMIDDDVYLKAGQLLRGVGDQWMVLDPARVPAGFALSFAPGRNDSGGSGRLIDAIVTARADGRQITGTIDASRIGVGNGISFRLDPGGVFPDSARRHAFRAMLDTEGRLVSFLMPEASGLPSASLRYSDFGSTVSVVRPAGAVVAPEALYPQLGMGGGG</sequence>
<name>A0ABW6VPT7_9ACTN</name>
<dbReference type="Gene3D" id="2.50.20.20">
    <property type="match status" value="1"/>
</dbReference>
<evidence type="ECO:0008006" key="5">
    <source>
        <dbReference type="Google" id="ProtNLM"/>
    </source>
</evidence>
<organism evidence="3 4">
    <name type="scientific">Micromonospora parva</name>
    <dbReference type="NCBI Taxonomy" id="1464048"/>
    <lineage>
        <taxon>Bacteria</taxon>
        <taxon>Bacillati</taxon>
        <taxon>Actinomycetota</taxon>
        <taxon>Actinomycetes</taxon>
        <taxon>Micromonosporales</taxon>
        <taxon>Micromonosporaceae</taxon>
        <taxon>Micromonospora</taxon>
    </lineage>
</organism>
<feature type="chain" id="PRO_5045655745" description="Lipoprotein LprG" evidence="2">
    <location>
        <begin position="26"/>
        <end position="264"/>
    </location>
</feature>